<dbReference type="PANTHER" id="PTHR43546:SF3">
    <property type="entry name" value="UPF0173 METAL-DEPENDENT HYDROLASE MJ1163"/>
    <property type="match status" value="1"/>
</dbReference>
<evidence type="ECO:0000256" key="1">
    <source>
        <dbReference type="SAM" id="MobiDB-lite"/>
    </source>
</evidence>
<dbReference type="GO" id="GO:0016787">
    <property type="term" value="F:hydrolase activity"/>
    <property type="evidence" value="ECO:0007669"/>
    <property type="project" value="UniProtKB-KW"/>
</dbReference>
<evidence type="ECO:0000313" key="5">
    <source>
        <dbReference type="Proteomes" id="UP000183986"/>
    </source>
</evidence>
<dbReference type="InterPro" id="IPR036866">
    <property type="entry name" value="RibonucZ/Hydroxyglut_hydro"/>
</dbReference>
<feature type="region of interest" description="Disordered" evidence="1">
    <location>
        <begin position="94"/>
        <end position="117"/>
    </location>
</feature>
<dbReference type="EMBL" id="MPKY01000001">
    <property type="protein sequence ID" value="OJT00204.1"/>
    <property type="molecule type" value="Genomic_DNA"/>
</dbReference>
<accession>A0A1M2UXW3</accession>
<dbReference type="PANTHER" id="PTHR43546">
    <property type="entry name" value="UPF0173 METAL-DEPENDENT HYDROLASE MJ1163-RELATED"/>
    <property type="match status" value="1"/>
</dbReference>
<reference evidence="4" key="1">
    <citation type="submission" date="2016-11" db="EMBL/GenBank/DDBJ databases">
        <title>Draft Genome Sequence of Marinobacter hydrocarbonoclasticus strain STW2, a polyaromatic aromatic hydrocarbon degrading and denitrifying bacterium from rhizosphere of Seagrass Enhalus acodoides.</title>
        <authorList>
            <person name="Ling J."/>
            <person name="Dong J."/>
        </authorList>
    </citation>
    <scope>NUCLEOTIDE SEQUENCE [LARGE SCALE GENOMIC DNA]</scope>
    <source>
        <strain evidence="4">STW2</strain>
    </source>
</reference>
<evidence type="ECO:0000313" key="4">
    <source>
        <dbReference type="EMBL" id="OJT00204.1"/>
    </source>
</evidence>
<keyword evidence="2" id="KW-0732">Signal</keyword>
<sequence>MKTKKRHLPLGLVMAAGLALTASAQADDAVVKVTPLGSHDGEFCSRDRALIFEDPNGTRILYDAGRTVAGPDDPRLGNIDVILVSHMHGDHVGDQRIDKTNQGSCGNPETSVSSLPQSNTVDIALKKNSTIVTGSEMPAFFAAKLKEGGGDPGKSLLVRFGGSRDVGGVSITTVPAVHSNGVSPSFLTGPLADYLAAAGVSASVGPPTGYVLTFSNGLVVYLSGDTGITAEQKLVVKEHYGAQLVVINIGDTFTTGPTEAAYVINDLISPAAVIASHANEAATENGKVVAGTRTARFTELVSAAVHVPLSGRTMAFNGAAGCISGCN</sequence>
<comment type="caution">
    <text evidence="4">The sequence shown here is derived from an EMBL/GenBank/DDBJ whole genome shotgun (WGS) entry which is preliminary data.</text>
</comment>
<feature type="chain" id="PRO_5012408837" evidence="2">
    <location>
        <begin position="27"/>
        <end position="327"/>
    </location>
</feature>
<dbReference type="Proteomes" id="UP000183986">
    <property type="component" value="Unassembled WGS sequence"/>
</dbReference>
<dbReference type="Gene3D" id="3.60.15.10">
    <property type="entry name" value="Ribonuclease Z/Hydroxyacylglutathione hydrolase-like"/>
    <property type="match status" value="1"/>
</dbReference>
<name>A0A1M2UXW3_MARNT</name>
<evidence type="ECO:0000256" key="2">
    <source>
        <dbReference type="SAM" id="SignalP"/>
    </source>
</evidence>
<keyword evidence="4" id="KW-0378">Hydrolase</keyword>
<protein>
    <submittedName>
        <fullName evidence="4">Metal-dependent hydrolase</fullName>
    </submittedName>
</protein>
<feature type="compositionally biased region" description="Polar residues" evidence="1">
    <location>
        <begin position="100"/>
        <end position="117"/>
    </location>
</feature>
<organism evidence="4 5">
    <name type="scientific">Marinobacter nauticus</name>
    <name type="common">Marinobacter hydrocarbonoclasticus</name>
    <name type="synonym">Marinobacter aquaeolei</name>
    <dbReference type="NCBI Taxonomy" id="2743"/>
    <lineage>
        <taxon>Bacteria</taxon>
        <taxon>Pseudomonadati</taxon>
        <taxon>Pseudomonadota</taxon>
        <taxon>Gammaproteobacteria</taxon>
        <taxon>Pseudomonadales</taxon>
        <taxon>Marinobacteraceae</taxon>
        <taxon>Marinobacter</taxon>
    </lineage>
</organism>
<dbReference type="InterPro" id="IPR001279">
    <property type="entry name" value="Metallo-B-lactamas"/>
</dbReference>
<dbReference type="InterPro" id="IPR050114">
    <property type="entry name" value="UPF0173_UPF0282_UlaG_hydrolase"/>
</dbReference>
<dbReference type="AlphaFoldDB" id="A0A1M2UXW3"/>
<gene>
    <name evidence="4" type="ORF">BEE62_08980</name>
</gene>
<feature type="domain" description="Metallo-beta-lactamase" evidence="3">
    <location>
        <begin position="58"/>
        <end position="277"/>
    </location>
</feature>
<proteinExistence type="predicted"/>
<dbReference type="SUPFAM" id="SSF56281">
    <property type="entry name" value="Metallo-hydrolase/oxidoreductase"/>
    <property type="match status" value="1"/>
</dbReference>
<evidence type="ECO:0000259" key="3">
    <source>
        <dbReference type="Pfam" id="PF12706"/>
    </source>
</evidence>
<feature type="signal peptide" evidence="2">
    <location>
        <begin position="1"/>
        <end position="26"/>
    </location>
</feature>
<dbReference type="Pfam" id="PF12706">
    <property type="entry name" value="Lactamase_B_2"/>
    <property type="match status" value="1"/>
</dbReference>
<keyword evidence="5" id="KW-1185">Reference proteome</keyword>